<dbReference type="RefSeq" id="WP_215818479.1">
    <property type="nucleotide sequence ID" value="NZ_JAGSOY010000006.1"/>
</dbReference>
<keyword evidence="4 8" id="KW-0547">Nucleotide-binding</keyword>
<evidence type="ECO:0000256" key="1">
    <source>
        <dbReference type="ARBA" id="ARBA00004672"/>
    </source>
</evidence>
<keyword evidence="3 8" id="KW-0436">Ligase</keyword>
<dbReference type="Pfam" id="PF01259">
    <property type="entry name" value="SAICAR_synt"/>
    <property type="match status" value="1"/>
</dbReference>
<dbReference type="PROSITE" id="PS01058">
    <property type="entry name" value="SAICAR_SYNTHETASE_2"/>
    <property type="match status" value="1"/>
</dbReference>
<evidence type="ECO:0000259" key="9">
    <source>
        <dbReference type="Pfam" id="PF01259"/>
    </source>
</evidence>
<evidence type="ECO:0000313" key="10">
    <source>
        <dbReference type="EMBL" id="MBU2710317.1"/>
    </source>
</evidence>
<evidence type="ECO:0000256" key="8">
    <source>
        <dbReference type="HAMAP-Rule" id="MF_00137"/>
    </source>
</evidence>
<keyword evidence="5 8" id="KW-0658">Purine biosynthesis</keyword>
<feature type="domain" description="SAICAR synthetase/ADE2 N-terminal" evidence="9">
    <location>
        <begin position="7"/>
        <end position="231"/>
    </location>
</feature>
<evidence type="ECO:0000313" key="11">
    <source>
        <dbReference type="Proteomes" id="UP000690515"/>
    </source>
</evidence>
<dbReference type="PROSITE" id="PS01057">
    <property type="entry name" value="SAICAR_SYNTHETASE_1"/>
    <property type="match status" value="1"/>
</dbReference>
<dbReference type="InterPro" id="IPR001636">
    <property type="entry name" value="SAICAR_synth"/>
</dbReference>
<name>A0ABS5Z8D7_9GAMM</name>
<dbReference type="PANTHER" id="PTHR43599:SF3">
    <property type="entry name" value="SI:DKEY-6E2.2"/>
    <property type="match status" value="1"/>
</dbReference>
<evidence type="ECO:0000256" key="2">
    <source>
        <dbReference type="ARBA" id="ARBA00010190"/>
    </source>
</evidence>
<organism evidence="10 11">
    <name type="scientific">Zooshikella harenae</name>
    <dbReference type="NCBI Taxonomy" id="2827238"/>
    <lineage>
        <taxon>Bacteria</taxon>
        <taxon>Pseudomonadati</taxon>
        <taxon>Pseudomonadota</taxon>
        <taxon>Gammaproteobacteria</taxon>
        <taxon>Oceanospirillales</taxon>
        <taxon>Zooshikellaceae</taxon>
        <taxon>Zooshikella</taxon>
    </lineage>
</organism>
<dbReference type="PANTHER" id="PTHR43599">
    <property type="entry name" value="MULTIFUNCTIONAL PROTEIN ADE2"/>
    <property type="match status" value="1"/>
</dbReference>
<evidence type="ECO:0000256" key="7">
    <source>
        <dbReference type="ARBA" id="ARBA00048475"/>
    </source>
</evidence>
<keyword evidence="6 8" id="KW-0067">ATP-binding</keyword>
<dbReference type="NCBIfam" id="TIGR00081">
    <property type="entry name" value="purC"/>
    <property type="match status" value="1"/>
</dbReference>
<sequence>MEKRNELYSGKAKSVYTTDDPNRLVLHFRDDTSAFDGKKKEALNRKGAVNNQFNAFIMEKLEAAGIATHFDKMLSTQESLVKCLKMIPVECVVRNIAAGSICRRLGVQEGITLEQPVFEFFLKNDELGDPMINDYHIAAFGWAESVHVERMKKLTLAVNDVLKPLFLSAGLLLVDYKLEFGLYEGELVLGDEFTPDGCRLWDAETRAKLDKDRFRQGLGSVVEAYEEVGQRLGITFNY</sequence>
<dbReference type="SUPFAM" id="SSF56104">
    <property type="entry name" value="SAICAR synthase-like"/>
    <property type="match status" value="1"/>
</dbReference>
<dbReference type="Gene3D" id="3.30.470.20">
    <property type="entry name" value="ATP-grasp fold, B domain"/>
    <property type="match status" value="1"/>
</dbReference>
<dbReference type="InterPro" id="IPR018236">
    <property type="entry name" value="SAICAR_synthetase_CS"/>
</dbReference>
<evidence type="ECO:0000256" key="4">
    <source>
        <dbReference type="ARBA" id="ARBA00022741"/>
    </source>
</evidence>
<dbReference type="GO" id="GO:0004639">
    <property type="term" value="F:phosphoribosylaminoimidazolesuccinocarboxamide synthase activity"/>
    <property type="evidence" value="ECO:0007669"/>
    <property type="project" value="UniProtKB-EC"/>
</dbReference>
<accession>A0ABS5Z8D7</accession>
<comment type="caution">
    <text evidence="10">The sequence shown here is derived from an EMBL/GenBank/DDBJ whole genome shotgun (WGS) entry which is preliminary data.</text>
</comment>
<keyword evidence="11" id="KW-1185">Reference proteome</keyword>
<dbReference type="InterPro" id="IPR028923">
    <property type="entry name" value="SAICAR_synt/ADE2_N"/>
</dbReference>
<gene>
    <name evidence="8 10" type="primary">purC</name>
    <name evidence="10" type="ORF">KCG35_04530</name>
</gene>
<evidence type="ECO:0000256" key="6">
    <source>
        <dbReference type="ARBA" id="ARBA00022840"/>
    </source>
</evidence>
<comment type="similarity">
    <text evidence="2 8">Belongs to the SAICAR synthetase family.</text>
</comment>
<dbReference type="HAMAP" id="MF_00137">
    <property type="entry name" value="SAICAR_synth"/>
    <property type="match status" value="1"/>
</dbReference>
<comment type="catalytic activity">
    <reaction evidence="7 8">
        <text>5-amino-1-(5-phospho-D-ribosyl)imidazole-4-carboxylate + L-aspartate + ATP = (2S)-2-[5-amino-1-(5-phospho-beta-D-ribosyl)imidazole-4-carboxamido]succinate + ADP + phosphate + 2 H(+)</text>
        <dbReference type="Rhea" id="RHEA:22628"/>
        <dbReference type="ChEBI" id="CHEBI:15378"/>
        <dbReference type="ChEBI" id="CHEBI:29991"/>
        <dbReference type="ChEBI" id="CHEBI:30616"/>
        <dbReference type="ChEBI" id="CHEBI:43474"/>
        <dbReference type="ChEBI" id="CHEBI:58443"/>
        <dbReference type="ChEBI" id="CHEBI:77657"/>
        <dbReference type="ChEBI" id="CHEBI:456216"/>
        <dbReference type="EC" id="6.3.2.6"/>
    </reaction>
</comment>
<evidence type="ECO:0000256" key="5">
    <source>
        <dbReference type="ARBA" id="ARBA00022755"/>
    </source>
</evidence>
<protein>
    <recommendedName>
        <fullName evidence="8">Phosphoribosylaminoimidazole-succinocarboxamide synthase</fullName>
        <ecNumber evidence="8">6.3.2.6</ecNumber>
    </recommendedName>
    <alternativeName>
        <fullName evidence="8">SAICAR synthetase</fullName>
    </alternativeName>
</protein>
<dbReference type="EC" id="6.3.2.6" evidence="8"/>
<dbReference type="InterPro" id="IPR050089">
    <property type="entry name" value="SAICAR_synthetase"/>
</dbReference>
<comment type="pathway">
    <text evidence="1 8">Purine metabolism; IMP biosynthesis via de novo pathway; 5-amino-1-(5-phospho-D-ribosyl)imidazole-4-carboxamide from 5-amino-1-(5-phospho-D-ribosyl)imidazole-4-carboxylate: step 1/2.</text>
</comment>
<dbReference type="InterPro" id="IPR033934">
    <property type="entry name" value="SAICAR_synt_PurC"/>
</dbReference>
<reference evidence="10 11" key="1">
    <citation type="submission" date="2021-04" db="EMBL/GenBank/DDBJ databases">
        <authorList>
            <person name="Pira H."/>
            <person name="Risdian C."/>
            <person name="Wink J."/>
        </authorList>
    </citation>
    <scope>NUCLEOTIDE SEQUENCE [LARGE SCALE GENOMIC DNA]</scope>
    <source>
        <strain evidence="10 11">WH53</strain>
    </source>
</reference>
<dbReference type="Gene3D" id="3.30.200.20">
    <property type="entry name" value="Phosphorylase Kinase, domain 1"/>
    <property type="match status" value="1"/>
</dbReference>
<dbReference type="CDD" id="cd01415">
    <property type="entry name" value="SAICAR_synt_PurC"/>
    <property type="match status" value="1"/>
</dbReference>
<dbReference type="EMBL" id="JAGSOY010000006">
    <property type="protein sequence ID" value="MBU2710317.1"/>
    <property type="molecule type" value="Genomic_DNA"/>
</dbReference>
<proteinExistence type="inferred from homology"/>
<evidence type="ECO:0000256" key="3">
    <source>
        <dbReference type="ARBA" id="ARBA00022598"/>
    </source>
</evidence>
<dbReference type="Proteomes" id="UP000690515">
    <property type="component" value="Unassembled WGS sequence"/>
</dbReference>